<sequence length="325" mass="37603">VHVPEKILVKFLAGSAKRQNFILSVILVGLLGSVWSWMMDADRFWQSYVSNWMFFTNIAAGAVLFAVVTWITKAQWNWSVRRVSLSFVAFLPWSFLLFLPLLALGESYFPWILEMSHDPILQKKAAYLNMPFLVARNVLGLLVLFGTAMYFAYLSLRPDMGLCVDIMSQGKRTTWQKRLTAGWSGQQEEEMNSYRRMLRVGPAFVILYFVVMSIISYDWVMSLEPHWFSTMMGPWFFMGAFWSGIAATAVAVVFFKKQGNYFDEAMGVQQLHDIGKLTFGFAVFWTYLVFAQYLVIWYGKLPWEQSWIIHRSEAPWGKLSIIVVL</sequence>
<evidence type="ECO:0000256" key="1">
    <source>
        <dbReference type="SAM" id="Phobius"/>
    </source>
</evidence>
<dbReference type="PANTHER" id="PTHR43044">
    <property type="match status" value="1"/>
</dbReference>
<feature type="transmembrane region" description="Helical" evidence="1">
    <location>
        <begin position="277"/>
        <end position="298"/>
    </location>
</feature>
<feature type="transmembrane region" description="Helical" evidence="1">
    <location>
        <begin position="51"/>
        <end position="71"/>
    </location>
</feature>
<keyword evidence="1" id="KW-0472">Membrane</keyword>
<feature type="non-terminal residue" evidence="2">
    <location>
        <position position="325"/>
    </location>
</feature>
<feature type="transmembrane region" description="Helical" evidence="1">
    <location>
        <begin position="197"/>
        <end position="215"/>
    </location>
</feature>
<dbReference type="EMBL" id="UINC01087959">
    <property type="protein sequence ID" value="SVC37776.1"/>
    <property type="molecule type" value="Genomic_DNA"/>
</dbReference>
<feature type="transmembrane region" description="Helical" evidence="1">
    <location>
        <begin position="235"/>
        <end position="256"/>
    </location>
</feature>
<dbReference type="PANTHER" id="PTHR43044:SF1">
    <property type="entry name" value="QUINOL:CYTOCHROME C OXIDOREDUCTASE QUINONE-BINDING SUBUNIT 2"/>
    <property type="match status" value="1"/>
</dbReference>
<dbReference type="AlphaFoldDB" id="A0A382LMI4"/>
<reference evidence="2" key="1">
    <citation type="submission" date="2018-05" db="EMBL/GenBank/DDBJ databases">
        <authorList>
            <person name="Lanie J.A."/>
            <person name="Ng W.-L."/>
            <person name="Kazmierczak K.M."/>
            <person name="Andrzejewski T.M."/>
            <person name="Davidsen T.M."/>
            <person name="Wayne K.J."/>
            <person name="Tettelin H."/>
            <person name="Glass J.I."/>
            <person name="Rusch D."/>
            <person name="Podicherti R."/>
            <person name="Tsui H.-C.T."/>
            <person name="Winkler M.E."/>
        </authorList>
    </citation>
    <scope>NUCLEOTIDE SEQUENCE</scope>
</reference>
<accession>A0A382LMI4</accession>
<keyword evidence="1" id="KW-1133">Transmembrane helix</keyword>
<keyword evidence="1" id="KW-0812">Transmembrane</keyword>
<feature type="transmembrane region" description="Helical" evidence="1">
    <location>
        <begin position="83"/>
        <end position="105"/>
    </location>
</feature>
<protein>
    <submittedName>
        <fullName evidence="2">Uncharacterized protein</fullName>
    </submittedName>
</protein>
<name>A0A382LMI4_9ZZZZ</name>
<gene>
    <name evidence="2" type="ORF">METZ01_LOCUS290630</name>
</gene>
<feature type="transmembrane region" description="Helical" evidence="1">
    <location>
        <begin position="125"/>
        <end position="152"/>
    </location>
</feature>
<organism evidence="2">
    <name type="scientific">marine metagenome</name>
    <dbReference type="NCBI Taxonomy" id="408172"/>
    <lineage>
        <taxon>unclassified sequences</taxon>
        <taxon>metagenomes</taxon>
        <taxon>ecological metagenomes</taxon>
    </lineage>
</organism>
<feature type="transmembrane region" description="Helical" evidence="1">
    <location>
        <begin position="21"/>
        <end position="39"/>
    </location>
</feature>
<proteinExistence type="predicted"/>
<feature type="non-terminal residue" evidence="2">
    <location>
        <position position="1"/>
    </location>
</feature>
<evidence type="ECO:0000313" key="2">
    <source>
        <dbReference type="EMBL" id="SVC37776.1"/>
    </source>
</evidence>